<feature type="transmembrane region" description="Helical" evidence="5">
    <location>
        <begin position="246"/>
        <end position="268"/>
    </location>
</feature>
<dbReference type="InterPro" id="IPR011701">
    <property type="entry name" value="MFS"/>
</dbReference>
<feature type="transmembrane region" description="Helical" evidence="5">
    <location>
        <begin position="451"/>
        <end position="471"/>
    </location>
</feature>
<feature type="transmembrane region" description="Helical" evidence="5">
    <location>
        <begin position="477"/>
        <end position="498"/>
    </location>
</feature>
<feature type="transmembrane region" description="Helical" evidence="5">
    <location>
        <begin position="206"/>
        <end position="234"/>
    </location>
</feature>
<feature type="transmembrane region" description="Helical" evidence="5">
    <location>
        <begin position="181"/>
        <end position="200"/>
    </location>
</feature>
<evidence type="ECO:0000256" key="5">
    <source>
        <dbReference type="SAM" id="Phobius"/>
    </source>
</evidence>
<dbReference type="SUPFAM" id="SSF103473">
    <property type="entry name" value="MFS general substrate transporter"/>
    <property type="match status" value="1"/>
</dbReference>
<dbReference type="OrthoDB" id="3026777at2759"/>
<dbReference type="VEuPathDB" id="FungiDB:BDEG_20627"/>
<protein>
    <recommendedName>
        <fullName evidence="8">Major facilitator superfamily (MFS) profile domain-containing protein</fullName>
    </recommendedName>
</protein>
<gene>
    <name evidence="6" type="ORF">BDEG_20627</name>
</gene>
<dbReference type="Gene3D" id="1.20.1250.20">
    <property type="entry name" value="MFS general substrate transporter like domains"/>
    <property type="match status" value="1"/>
</dbReference>
<evidence type="ECO:0000256" key="3">
    <source>
        <dbReference type="ARBA" id="ARBA00022989"/>
    </source>
</evidence>
<keyword evidence="3 5" id="KW-1133">Transmembrane helix</keyword>
<proteinExistence type="predicted"/>
<feature type="transmembrane region" description="Helical" evidence="5">
    <location>
        <begin position="544"/>
        <end position="563"/>
    </location>
</feature>
<dbReference type="PANTHER" id="PTHR23507">
    <property type="entry name" value="ZGC:174356"/>
    <property type="match status" value="1"/>
</dbReference>
<evidence type="ECO:0000256" key="2">
    <source>
        <dbReference type="ARBA" id="ARBA00022692"/>
    </source>
</evidence>
<organism evidence="6 7">
    <name type="scientific">Batrachochytrium dendrobatidis (strain JEL423)</name>
    <dbReference type="NCBI Taxonomy" id="403673"/>
    <lineage>
        <taxon>Eukaryota</taxon>
        <taxon>Fungi</taxon>
        <taxon>Fungi incertae sedis</taxon>
        <taxon>Chytridiomycota</taxon>
        <taxon>Chytridiomycota incertae sedis</taxon>
        <taxon>Chytridiomycetes</taxon>
        <taxon>Rhizophydiales</taxon>
        <taxon>Rhizophydiales incertae sedis</taxon>
        <taxon>Batrachochytrium</taxon>
    </lineage>
</organism>
<comment type="subcellular location">
    <subcellularLocation>
        <location evidence="1">Membrane</location>
        <topology evidence="1">Multi-pass membrane protein</topology>
    </subcellularLocation>
</comment>
<evidence type="ECO:0000313" key="7">
    <source>
        <dbReference type="Proteomes" id="UP000077115"/>
    </source>
</evidence>
<sequence>MIDHISHDDDSDEHSPLLPSPSNATLADYDRLCSQSVASHSTTLTASATVCDSPYVKPSPYMACFPICFFILGLTISFVPEQQWLILYLCRRFANPDVAAAGSNYSITTLPEPYSHLYLPGLFHNPVAFGSADWPFCSSNADIQILAARWKMVLSLCSSIPALITAPCLGVLSDHYGRKPIILVPLFGAAFYYIGLIAVSRLPIGLWAFIAVHILQGLSGSGSVLITVITSFLADTTDPAERGATFVYTECLVFSAGAFGPLIGGYLIKILPSIDFVFMISGILVIMTLLIVIFFLPESLKKLQPKPTCPTDPSLPLLDHNVASNTAAVSKKFNIIDEVKLVFRGMFESFRVISSPTFVILIVVICFAVAGFGGKMMIFPYLAFRFGWDSFIEGQYMLIGTISRVAHMAITFPIITYLFSPTSSLALGRRSASSVERGVSGSANLKTRFDLYIILSAITVGALSTFAIAFADQTWQLFVIPLFDGFASLASPTIRSLLSLSIPTTSQGQMFAFLQLLESCVGMITGIIYPIIWSSTVNTTMPNLFLVISGCLFGCAAIAMLFTHFEDIGHCDKDVIVVDEE</sequence>
<dbReference type="InterPro" id="IPR036259">
    <property type="entry name" value="MFS_trans_sf"/>
</dbReference>
<feature type="transmembrane region" description="Helical" evidence="5">
    <location>
        <begin position="358"/>
        <end position="384"/>
    </location>
</feature>
<dbReference type="eggNOG" id="KOG2816">
    <property type="taxonomic scope" value="Eukaryota"/>
</dbReference>
<evidence type="ECO:0000256" key="4">
    <source>
        <dbReference type="ARBA" id="ARBA00023136"/>
    </source>
</evidence>
<feature type="transmembrane region" description="Helical" evidence="5">
    <location>
        <begin position="396"/>
        <end position="420"/>
    </location>
</feature>
<keyword evidence="2 5" id="KW-0812">Transmembrane</keyword>
<dbReference type="PANTHER" id="PTHR23507:SF1">
    <property type="entry name" value="FI18259P1-RELATED"/>
    <property type="match status" value="1"/>
</dbReference>
<feature type="transmembrane region" description="Helical" evidence="5">
    <location>
        <begin position="274"/>
        <end position="296"/>
    </location>
</feature>
<evidence type="ECO:0008006" key="8">
    <source>
        <dbReference type="Google" id="ProtNLM"/>
    </source>
</evidence>
<feature type="transmembrane region" description="Helical" evidence="5">
    <location>
        <begin position="61"/>
        <end position="79"/>
    </location>
</feature>
<reference evidence="6 7" key="1">
    <citation type="submission" date="2006-10" db="EMBL/GenBank/DDBJ databases">
        <title>The Genome Sequence of Batrachochytrium dendrobatidis JEL423.</title>
        <authorList>
            <consortium name="The Broad Institute Genome Sequencing Platform"/>
            <person name="Birren B."/>
            <person name="Lander E."/>
            <person name="Galagan J."/>
            <person name="Cuomo C."/>
            <person name="Devon K."/>
            <person name="Jaffe D."/>
            <person name="Butler J."/>
            <person name="Alvarez P."/>
            <person name="Gnerre S."/>
            <person name="Grabherr M."/>
            <person name="Kleber M."/>
            <person name="Mauceli E."/>
            <person name="Brockman W."/>
            <person name="Young S."/>
            <person name="LaButti K."/>
            <person name="Sykes S."/>
            <person name="DeCaprio D."/>
            <person name="Crawford M."/>
            <person name="Koehrsen M."/>
            <person name="Engels R."/>
            <person name="Montgomery P."/>
            <person name="Pearson M."/>
            <person name="Howarth C."/>
            <person name="Larson L."/>
            <person name="White J."/>
            <person name="O'Leary S."/>
            <person name="Kodira C."/>
            <person name="Zeng Q."/>
            <person name="Yandava C."/>
            <person name="Alvarado L."/>
            <person name="Longcore J."/>
            <person name="James T."/>
        </authorList>
    </citation>
    <scope>NUCLEOTIDE SEQUENCE [LARGE SCALE GENOMIC DNA]</scope>
    <source>
        <strain evidence="6 7">JEL423</strain>
    </source>
</reference>
<evidence type="ECO:0000313" key="6">
    <source>
        <dbReference type="EMBL" id="OAJ36456.1"/>
    </source>
</evidence>
<evidence type="ECO:0000256" key="1">
    <source>
        <dbReference type="ARBA" id="ARBA00004141"/>
    </source>
</evidence>
<dbReference type="GO" id="GO:0022857">
    <property type="term" value="F:transmembrane transporter activity"/>
    <property type="evidence" value="ECO:0007669"/>
    <property type="project" value="InterPro"/>
</dbReference>
<feature type="transmembrane region" description="Helical" evidence="5">
    <location>
        <begin position="510"/>
        <end position="532"/>
    </location>
</feature>
<reference evidence="6 7" key="2">
    <citation type="submission" date="2016-05" db="EMBL/GenBank/DDBJ databases">
        <title>Lineage-specific infection strategies underlie the spectrum of fungal disease in amphibians.</title>
        <authorList>
            <person name="Cuomo C.A."/>
            <person name="Farrer R.A."/>
            <person name="James T."/>
            <person name="Longcore J."/>
            <person name="Birren B."/>
        </authorList>
    </citation>
    <scope>NUCLEOTIDE SEQUENCE [LARGE SCALE GENOMIC DNA]</scope>
    <source>
        <strain evidence="6 7">JEL423</strain>
    </source>
</reference>
<keyword evidence="4 5" id="KW-0472">Membrane</keyword>
<dbReference type="GO" id="GO:0016020">
    <property type="term" value="C:membrane"/>
    <property type="evidence" value="ECO:0007669"/>
    <property type="project" value="UniProtKB-SubCell"/>
</dbReference>
<accession>A0A177W9J4</accession>
<dbReference type="AlphaFoldDB" id="A0A177W9J4"/>
<dbReference type="Proteomes" id="UP000077115">
    <property type="component" value="Unassembled WGS sequence"/>
</dbReference>
<dbReference type="EMBL" id="DS022300">
    <property type="protein sequence ID" value="OAJ36456.1"/>
    <property type="molecule type" value="Genomic_DNA"/>
</dbReference>
<dbReference type="Pfam" id="PF07690">
    <property type="entry name" value="MFS_1"/>
    <property type="match status" value="1"/>
</dbReference>
<name>A0A177W9J4_BATDL</name>